<proteinExistence type="predicted"/>
<name>A0ABN5S9F2_9FLAO</name>
<dbReference type="EMBL" id="CP033926">
    <property type="protein sequence ID" value="AZA99458.1"/>
    <property type="molecule type" value="Genomic_DNA"/>
</dbReference>
<keyword evidence="2" id="KW-1185">Reference proteome</keyword>
<evidence type="ECO:0000313" key="1">
    <source>
        <dbReference type="EMBL" id="AZA99458.1"/>
    </source>
</evidence>
<dbReference type="Proteomes" id="UP000279541">
    <property type="component" value="Chromosome"/>
</dbReference>
<organism evidence="1 2">
    <name type="scientific">Chryseobacterium joostei</name>
    <dbReference type="NCBI Taxonomy" id="112234"/>
    <lineage>
        <taxon>Bacteria</taxon>
        <taxon>Pseudomonadati</taxon>
        <taxon>Bacteroidota</taxon>
        <taxon>Flavobacteriia</taxon>
        <taxon>Flavobacteriales</taxon>
        <taxon>Weeksellaceae</taxon>
        <taxon>Chryseobacterium group</taxon>
        <taxon>Chryseobacterium</taxon>
    </lineage>
</organism>
<accession>A0ABN5S9F2</accession>
<gene>
    <name evidence="1" type="ORF">EG359_07495</name>
</gene>
<evidence type="ECO:0000313" key="2">
    <source>
        <dbReference type="Proteomes" id="UP000279541"/>
    </source>
</evidence>
<protein>
    <submittedName>
        <fullName evidence="1">Uncharacterized protein</fullName>
    </submittedName>
</protein>
<reference evidence="1 2" key="1">
    <citation type="submission" date="2018-11" db="EMBL/GenBank/DDBJ databases">
        <title>Proposal to divide the Flavobacteriaceae and reorganize its genera based on Amino Acid Identity values calculated from whole genome sequences.</title>
        <authorList>
            <person name="Nicholson A.C."/>
            <person name="Gulvik C.A."/>
            <person name="Whitney A.M."/>
            <person name="Humrighouse B.W."/>
            <person name="Bell M."/>
            <person name="Holmes B."/>
            <person name="Steigerwalt A.G."/>
            <person name="Villarma A."/>
            <person name="Sheth M."/>
            <person name="Batra D."/>
            <person name="Pryor J."/>
            <person name="Bernardet J.-F."/>
            <person name="Hugo C."/>
            <person name="Kampfer P."/>
            <person name="Newman J."/>
            <person name="McQuiston J.R."/>
        </authorList>
    </citation>
    <scope>NUCLEOTIDE SEQUENCE [LARGE SCALE GENOMIC DNA]</scope>
    <source>
        <strain evidence="1 2">DSM 16927</strain>
    </source>
</reference>
<sequence>MTVFYGVVNAQCIPYTGQIMTSGNTYCINGNYTIASGVNIPNGATLIVQSGQFQVSGVQVMGILEINDGASVRSNGSITIGTFGTQVSSKVKLGTKSFLSLTGSVIQGDPSFGGLYPGTSMIEMGSWSAVEICGTFTQQSKTYPSVKYVGAPNAKAYCIAKAEVSGGGDTAVISDDNQIVTIAMSSVVGLGAGGSSFCGPNATSATCPSLWPSGLSNDKDECGNAPAIINELDSFCTKLGAAGTPDGFTKFGITVQQKANAWPENVPNGFLAMEAKNKGFVITRVQHVSQTPQIGDAIADPKEGMLLYDIQDKCVKLYNGSQWKCVERSCND</sequence>